<dbReference type="Proteomes" id="UP000838749">
    <property type="component" value="Unassembled WGS sequence"/>
</dbReference>
<dbReference type="SUPFAM" id="SSF53955">
    <property type="entry name" value="Lysozyme-like"/>
    <property type="match status" value="1"/>
</dbReference>
<keyword evidence="1 2" id="KW-0732">Signal</keyword>
<dbReference type="SUPFAM" id="SSF51261">
    <property type="entry name" value="Duplicated hybrid motif"/>
    <property type="match status" value="1"/>
</dbReference>
<accession>A0ABN8FJN7</accession>
<sequence>MLALFKNNNNRRTMLCLSAAAILWGGLGLPVPAAAVQAIVQPVESSGNPVNASKESIWSARRGIYDQLSAATGIPWFRFAAIDQYERTIAKKGASDKPVTNRLTGIMIPAPVWSGPLNPDQEDTSPESITFFNGFGRDGSGDGIADPGNDADVLYSMARHLQKYGDSANDFNIGIWEYYHNGRASQRIAQFAKLYEHFGRLDLSGNAFPLPLSNSYSYRSTWGTGRSWGGARIHEGTDLFAPQGMPVRSTCFGLVETKGWNRYGGWRIGIRDIENRYHYYAHLSGYNKSISRGDIVSPGEIIGWVGSSGYGNPGTQGKFPPHLHFGIYRDRGITEWAFDPFPLLKQWENQEYRDLKNKNKKSATNKEKRLQHP</sequence>
<name>A0ABN8FJN7_9BACL</name>
<keyword evidence="4" id="KW-0378">Hydrolase</keyword>
<dbReference type="GO" id="GO:0016787">
    <property type="term" value="F:hydrolase activity"/>
    <property type="evidence" value="ECO:0007669"/>
    <property type="project" value="UniProtKB-KW"/>
</dbReference>
<dbReference type="PANTHER" id="PTHR21666:SF289">
    <property type="entry name" value="L-ALA--D-GLU ENDOPEPTIDASE"/>
    <property type="match status" value="1"/>
</dbReference>
<dbReference type="InterPro" id="IPR023346">
    <property type="entry name" value="Lysozyme-like_dom_sf"/>
</dbReference>
<dbReference type="PANTHER" id="PTHR21666">
    <property type="entry name" value="PEPTIDASE-RELATED"/>
    <property type="match status" value="1"/>
</dbReference>
<gene>
    <name evidence="4" type="primary">lytH</name>
    <name evidence="4" type="ORF">PAECIP111894_04447</name>
</gene>
<comment type="caution">
    <text evidence="4">The sequence shown here is derived from an EMBL/GenBank/DDBJ whole genome shotgun (WGS) entry which is preliminary data.</text>
</comment>
<dbReference type="Pfam" id="PF01551">
    <property type="entry name" value="Peptidase_M23"/>
    <property type="match status" value="1"/>
</dbReference>
<dbReference type="CDD" id="cd12797">
    <property type="entry name" value="M23_peptidase"/>
    <property type="match status" value="1"/>
</dbReference>
<protein>
    <submittedName>
        <fullName evidence="4">L-Ala--D-Glu endopeptidase</fullName>
        <ecNumber evidence="4">3.4.-.-</ecNumber>
    </submittedName>
</protein>
<evidence type="ECO:0000259" key="3">
    <source>
        <dbReference type="Pfam" id="PF01551"/>
    </source>
</evidence>
<feature type="chain" id="PRO_5046176729" evidence="2">
    <location>
        <begin position="34"/>
        <end position="373"/>
    </location>
</feature>
<feature type="signal peptide" evidence="2">
    <location>
        <begin position="1"/>
        <end position="33"/>
    </location>
</feature>
<dbReference type="EMBL" id="CAKMAB010000031">
    <property type="protein sequence ID" value="CAH1058273.1"/>
    <property type="molecule type" value="Genomic_DNA"/>
</dbReference>
<dbReference type="RefSeq" id="WP_234539817.1">
    <property type="nucleotide sequence ID" value="NZ_CAKMAB010000031.1"/>
</dbReference>
<evidence type="ECO:0000256" key="2">
    <source>
        <dbReference type="SAM" id="SignalP"/>
    </source>
</evidence>
<keyword evidence="5" id="KW-1185">Reference proteome</keyword>
<dbReference type="PROSITE" id="PS51318">
    <property type="entry name" value="TAT"/>
    <property type="match status" value="1"/>
</dbReference>
<dbReference type="Gene3D" id="2.70.70.10">
    <property type="entry name" value="Glucose Permease (Domain IIA)"/>
    <property type="match status" value="1"/>
</dbReference>
<evidence type="ECO:0000256" key="1">
    <source>
        <dbReference type="ARBA" id="ARBA00022729"/>
    </source>
</evidence>
<evidence type="ECO:0000313" key="4">
    <source>
        <dbReference type="EMBL" id="CAH1058273.1"/>
    </source>
</evidence>
<dbReference type="InterPro" id="IPR050570">
    <property type="entry name" value="Cell_wall_metabolism_enzyme"/>
</dbReference>
<feature type="domain" description="M23ase beta-sheet core" evidence="3">
    <location>
        <begin position="233"/>
        <end position="330"/>
    </location>
</feature>
<organism evidence="4 5">
    <name type="scientific">Paenibacillus pseudetheri</name>
    <dbReference type="NCBI Taxonomy" id="2897682"/>
    <lineage>
        <taxon>Bacteria</taxon>
        <taxon>Bacillati</taxon>
        <taxon>Bacillota</taxon>
        <taxon>Bacilli</taxon>
        <taxon>Bacillales</taxon>
        <taxon>Paenibacillaceae</taxon>
        <taxon>Paenibacillus</taxon>
    </lineage>
</organism>
<reference evidence="4" key="1">
    <citation type="submission" date="2021-12" db="EMBL/GenBank/DDBJ databases">
        <authorList>
            <person name="Criscuolo A."/>
        </authorList>
    </citation>
    <scope>NUCLEOTIDE SEQUENCE</scope>
    <source>
        <strain evidence="4">CIP111894</strain>
    </source>
</reference>
<dbReference type="InterPro" id="IPR011055">
    <property type="entry name" value="Dup_hybrid_motif"/>
</dbReference>
<dbReference type="InterPro" id="IPR016047">
    <property type="entry name" value="M23ase_b-sheet_dom"/>
</dbReference>
<dbReference type="EC" id="3.4.-.-" evidence="4"/>
<dbReference type="InterPro" id="IPR006311">
    <property type="entry name" value="TAT_signal"/>
</dbReference>
<evidence type="ECO:0000313" key="5">
    <source>
        <dbReference type="Proteomes" id="UP000838749"/>
    </source>
</evidence>
<proteinExistence type="predicted"/>